<protein>
    <submittedName>
        <fullName evidence="1">Uncharacterized protein</fullName>
    </submittedName>
</protein>
<organism evidence="1 2">
    <name type="scientific">Microthlaspi erraticum</name>
    <dbReference type="NCBI Taxonomy" id="1685480"/>
    <lineage>
        <taxon>Eukaryota</taxon>
        <taxon>Viridiplantae</taxon>
        <taxon>Streptophyta</taxon>
        <taxon>Embryophyta</taxon>
        <taxon>Tracheophyta</taxon>
        <taxon>Spermatophyta</taxon>
        <taxon>Magnoliopsida</taxon>
        <taxon>eudicotyledons</taxon>
        <taxon>Gunneridae</taxon>
        <taxon>Pentapetalae</taxon>
        <taxon>rosids</taxon>
        <taxon>malvids</taxon>
        <taxon>Brassicales</taxon>
        <taxon>Brassicaceae</taxon>
        <taxon>Coluteocarpeae</taxon>
        <taxon>Microthlaspi</taxon>
    </lineage>
</organism>
<reference evidence="1" key="1">
    <citation type="submission" date="2020-01" db="EMBL/GenBank/DDBJ databases">
        <authorList>
            <person name="Mishra B."/>
        </authorList>
    </citation>
    <scope>NUCLEOTIDE SEQUENCE [LARGE SCALE GENOMIC DNA]</scope>
</reference>
<name>A0A6D2KAV9_9BRAS</name>
<accession>A0A6D2KAV9</accession>
<dbReference type="OrthoDB" id="10365983at2759"/>
<gene>
    <name evidence="1" type="ORF">MERR_LOCUS36253</name>
</gene>
<evidence type="ECO:0000313" key="1">
    <source>
        <dbReference type="EMBL" id="CAA7049018.1"/>
    </source>
</evidence>
<keyword evidence="2" id="KW-1185">Reference proteome</keyword>
<comment type="caution">
    <text evidence="1">The sequence shown here is derived from an EMBL/GenBank/DDBJ whole genome shotgun (WGS) entry which is preliminary data.</text>
</comment>
<evidence type="ECO:0000313" key="2">
    <source>
        <dbReference type="Proteomes" id="UP000467841"/>
    </source>
</evidence>
<dbReference type="Proteomes" id="UP000467841">
    <property type="component" value="Unassembled WGS sequence"/>
</dbReference>
<dbReference type="EMBL" id="CACVBM020001404">
    <property type="protein sequence ID" value="CAA7049018.1"/>
    <property type="molecule type" value="Genomic_DNA"/>
</dbReference>
<dbReference type="AlphaFoldDB" id="A0A6D2KAV9"/>
<proteinExistence type="predicted"/>
<sequence length="111" mass="12622">MTLQSFLRTLKTAKRTYPFSVYNLLIFSSSINQTSDLHSPTKPISDLNLSTLGRILSDPDIKSWKCVSLFQFILENPSLFSFQPDLNTHLSLTVSLSAFCRRGSSQMRRNC</sequence>